<dbReference type="InterPro" id="IPR026444">
    <property type="entry name" value="Secre_tail"/>
</dbReference>
<keyword evidence="5" id="KW-1185">Reference proteome</keyword>
<gene>
    <name evidence="4" type="ORF">HNP24_000300</name>
</gene>
<dbReference type="Pfam" id="PF18962">
    <property type="entry name" value="Por_Secre_tail"/>
    <property type="match status" value="1"/>
</dbReference>
<dbReference type="EMBL" id="JACHKS010000001">
    <property type="protein sequence ID" value="MBB6329350.1"/>
    <property type="molecule type" value="Genomic_DNA"/>
</dbReference>
<dbReference type="RefSeq" id="WP_184552322.1">
    <property type="nucleotide sequence ID" value="NZ_JACHKS010000001.1"/>
</dbReference>
<name>A0ABR6PUH2_9FLAO</name>
<keyword evidence="1 2" id="KW-0732">Signal</keyword>
<evidence type="ECO:0000256" key="2">
    <source>
        <dbReference type="SAM" id="SignalP"/>
    </source>
</evidence>
<dbReference type="NCBIfam" id="TIGR04183">
    <property type="entry name" value="Por_Secre_tail"/>
    <property type="match status" value="1"/>
</dbReference>
<feature type="domain" description="Secretion system C-terminal sorting" evidence="3">
    <location>
        <begin position="942"/>
        <end position="1013"/>
    </location>
</feature>
<evidence type="ECO:0000313" key="4">
    <source>
        <dbReference type="EMBL" id="MBB6329350.1"/>
    </source>
</evidence>
<evidence type="ECO:0000256" key="1">
    <source>
        <dbReference type="ARBA" id="ARBA00022729"/>
    </source>
</evidence>
<proteinExistence type="predicted"/>
<protein>
    <submittedName>
        <fullName evidence="4">ELWxxDGT repeat protein</fullName>
    </submittedName>
</protein>
<reference evidence="4 5" key="1">
    <citation type="submission" date="2020-08" db="EMBL/GenBank/DDBJ databases">
        <title>Functional genomics of gut bacteria from endangered species of beetles.</title>
        <authorList>
            <person name="Carlos-Shanley C."/>
        </authorList>
    </citation>
    <scope>NUCLEOTIDE SEQUENCE [LARGE SCALE GENOMIC DNA]</scope>
    <source>
        <strain evidence="4 5">S00068</strain>
    </source>
</reference>
<evidence type="ECO:0000313" key="5">
    <source>
        <dbReference type="Proteomes" id="UP000587367"/>
    </source>
</evidence>
<sequence length="1015" mass="113256">MKISKIASLILFLSLLSNHDLLAQNLQATANLLETNFSADSKPSQMNFITPDKLIFNTKFGITIKGSGNGNSQLLIKVSSAYKNYVNEDYTYTYNATKALHVSVIDNNAYFFIKKNSKLSLWKTDGTDAGTKMIKEFPNTNLSTSDFSITSFTKFNGKLFFGIYYHFASPSRNELWISDETSVGTELANTINNNVSNGAGNYVNVNNILYFTNYNSASQKKLWKSGGTITNTLPVFNGMQDDFTVEGKMVAFNGFVYFIKNKNNILSLSYYDSNSNSVVDVLNLPGVANGNEDLFLQNNSLVFFNNNSLWKSDGTGIGTHIVNSNTYPNLQNVYGIYFFKNKIYFNCYLGNNLFTKLFYDGNTLTKLGDAFPELEPGSIVKKSNSNFGESNYLIFNTYSNNNNNTLIAFNGTSLKPIQNLLFDYDSGFEMEITDTPDNNFIINAGNKKYGQEIFKFNFSNGLSGLYDNANSSTGSYLLSPQEFNNKLFYFGTDEYGLGPMLSDGTQNGTSRIKSDVNVPSYGWPVSDFVPNIQLNNKIYFPCSIGGASVALCGSDGTSAGTTMIKNVNPMGKDGSNSYDYPSFARVGNTNKFLFKVSENNFSAKLWVSDGTENGTYNLNALPNFQNKYAVINNKTYYTAFDYTLNKSVLMSTDGTQGGTQVFYNFNGNKSFSSILGYTDSKFFFLVNNQIDYWTSKTELWVSDGSVAGTFMLKTFSNPHYSNPGFNSNVDIQDGKLYFFACAENAANLVMHAPYVSDGTINGTYKISNNEFDNGAYPVASHSGSFITHCDDKIYFMNAPNYNGYNSMWVYNNMQFSNVYTSPSLSNPTFLPNNYIPYNNVCINGNLFFLNKIYSENEIWVTNGTGAVNTLAIQSNNLAVNNKIINSISKVNNKIFLNAPFNDSNNFNFYGDELYVMDINQITLGVNETIGNVREEKDLSVIVYPNPTVFEVNLMSTKDNQIKEVEMYNMTGLLVLHKKQANTAKISLDLNNLVSGVYLLKIKTEKGMIMKKIIKK</sequence>
<organism evidence="4 5">
    <name type="scientific">Chryseobacterium sediminis</name>
    <dbReference type="NCBI Taxonomy" id="1679494"/>
    <lineage>
        <taxon>Bacteria</taxon>
        <taxon>Pseudomonadati</taxon>
        <taxon>Bacteroidota</taxon>
        <taxon>Flavobacteriia</taxon>
        <taxon>Flavobacteriales</taxon>
        <taxon>Weeksellaceae</taxon>
        <taxon>Chryseobacterium group</taxon>
        <taxon>Chryseobacterium</taxon>
    </lineage>
</organism>
<comment type="caution">
    <text evidence="4">The sequence shown here is derived from an EMBL/GenBank/DDBJ whole genome shotgun (WGS) entry which is preliminary data.</text>
</comment>
<accession>A0ABR6PUH2</accession>
<feature type="signal peptide" evidence="2">
    <location>
        <begin position="1"/>
        <end position="23"/>
    </location>
</feature>
<feature type="chain" id="PRO_5045910862" evidence="2">
    <location>
        <begin position="24"/>
        <end position="1015"/>
    </location>
</feature>
<dbReference type="Proteomes" id="UP000587367">
    <property type="component" value="Unassembled WGS sequence"/>
</dbReference>
<evidence type="ECO:0000259" key="3">
    <source>
        <dbReference type="Pfam" id="PF18962"/>
    </source>
</evidence>